<reference evidence="1" key="1">
    <citation type="submission" date="2016-01" db="EMBL/GenBank/DDBJ databases">
        <authorList>
            <person name="Peeters C."/>
        </authorList>
    </citation>
    <scope>NUCLEOTIDE SEQUENCE [LARGE SCALE GENOMIC DNA]</scope>
    <source>
        <strain evidence="1">LMG 22934</strain>
    </source>
</reference>
<dbReference type="Proteomes" id="UP000054977">
    <property type="component" value="Unassembled WGS sequence"/>
</dbReference>
<dbReference type="AlphaFoldDB" id="A0A158INT3"/>
<name>A0A158INT3_9BURK</name>
<sequence>MTLKGAIDCAQWSVHADTLEVPDGYACEVRVEHGDASGASFEHRFRECGPFDDERDAILAGLREGMVWIGLKVTRTIGMQSG</sequence>
<dbReference type="EMBL" id="FCNW02000037">
    <property type="protein sequence ID" value="SAL57731.1"/>
    <property type="molecule type" value="Genomic_DNA"/>
</dbReference>
<proteinExistence type="predicted"/>
<evidence type="ECO:0000313" key="1">
    <source>
        <dbReference type="EMBL" id="SAL57731.1"/>
    </source>
</evidence>
<dbReference type="STRING" id="326474.AWB65_05087"/>
<organism evidence="1 2">
    <name type="scientific">Caballeronia humi</name>
    <dbReference type="NCBI Taxonomy" id="326474"/>
    <lineage>
        <taxon>Bacteria</taxon>
        <taxon>Pseudomonadati</taxon>
        <taxon>Pseudomonadota</taxon>
        <taxon>Betaproteobacteria</taxon>
        <taxon>Burkholderiales</taxon>
        <taxon>Burkholderiaceae</taxon>
        <taxon>Caballeronia</taxon>
    </lineage>
</organism>
<dbReference type="RefSeq" id="WP_087669778.1">
    <property type="nucleotide sequence ID" value="NZ_FCNW02000037.1"/>
</dbReference>
<gene>
    <name evidence="1" type="ORF">AWB65_05087</name>
</gene>
<keyword evidence="2" id="KW-1185">Reference proteome</keyword>
<protein>
    <submittedName>
        <fullName evidence="1">UDP-glucose 4-epimerase</fullName>
    </submittedName>
</protein>
<evidence type="ECO:0000313" key="2">
    <source>
        <dbReference type="Proteomes" id="UP000054977"/>
    </source>
</evidence>
<dbReference type="OrthoDB" id="9154435at2"/>
<accession>A0A158INT3</accession>
<comment type="caution">
    <text evidence="1">The sequence shown here is derived from an EMBL/GenBank/DDBJ whole genome shotgun (WGS) entry which is preliminary data.</text>
</comment>